<proteinExistence type="predicted"/>
<feature type="compositionally biased region" description="Polar residues" evidence="1">
    <location>
        <begin position="29"/>
        <end position="46"/>
    </location>
</feature>
<name>A0A6P8FAJ3_CLUHA</name>
<feature type="compositionally biased region" description="Low complexity" evidence="1">
    <location>
        <begin position="54"/>
        <end position="72"/>
    </location>
</feature>
<evidence type="ECO:0000313" key="3">
    <source>
        <dbReference type="RefSeq" id="XP_031420197.1"/>
    </source>
</evidence>
<feature type="region of interest" description="Disordered" evidence="1">
    <location>
        <begin position="1"/>
        <end position="168"/>
    </location>
</feature>
<dbReference type="AlphaFoldDB" id="A0A6P8FAJ3"/>
<accession>A0A6P8FAJ3</accession>
<evidence type="ECO:0000256" key="1">
    <source>
        <dbReference type="SAM" id="MobiDB-lite"/>
    </source>
</evidence>
<dbReference type="RefSeq" id="XP_031420197.1">
    <property type="nucleotide sequence ID" value="XM_031564337.1"/>
</dbReference>
<evidence type="ECO:0000313" key="2">
    <source>
        <dbReference type="Proteomes" id="UP000515152"/>
    </source>
</evidence>
<protein>
    <submittedName>
        <fullName evidence="3">Voltage-dependent T-type calcium channel subunit alpha-1H-like</fullName>
    </submittedName>
</protein>
<dbReference type="GeneID" id="116219609"/>
<reference evidence="3" key="1">
    <citation type="submission" date="2025-08" db="UniProtKB">
        <authorList>
            <consortium name="RefSeq"/>
        </authorList>
    </citation>
    <scope>IDENTIFICATION</scope>
</reference>
<feature type="compositionally biased region" description="Basic and acidic residues" evidence="1">
    <location>
        <begin position="77"/>
        <end position="87"/>
    </location>
</feature>
<dbReference type="Proteomes" id="UP000515152">
    <property type="component" value="Chromosome 1"/>
</dbReference>
<gene>
    <name evidence="3" type="primary">LOC116219609</name>
</gene>
<keyword evidence="2" id="KW-1185">Reference proteome</keyword>
<dbReference type="KEGG" id="char:116219609"/>
<sequence length="179" mass="18978">MRTAATPMPTPKGSLGPESMLGFGESRRGSNVSIDPNAYDQRSLSSPEVPCHPRGPGSNWGSRRSSWNSLSRAPSLKRKDTSGERESLLAGVGRGSFEDDESEGEGAGRAGSVAGGPVQSPGSLDFPDIQLGSGQYQSGEYHDCNGRVMHIPPSAGSDLTREDSNTDEDLEEVSYIIHI</sequence>
<organism evidence="2 3">
    <name type="scientific">Clupea harengus</name>
    <name type="common">Atlantic herring</name>
    <dbReference type="NCBI Taxonomy" id="7950"/>
    <lineage>
        <taxon>Eukaryota</taxon>
        <taxon>Metazoa</taxon>
        <taxon>Chordata</taxon>
        <taxon>Craniata</taxon>
        <taxon>Vertebrata</taxon>
        <taxon>Euteleostomi</taxon>
        <taxon>Actinopterygii</taxon>
        <taxon>Neopterygii</taxon>
        <taxon>Teleostei</taxon>
        <taxon>Clupei</taxon>
        <taxon>Clupeiformes</taxon>
        <taxon>Clupeoidei</taxon>
        <taxon>Clupeidae</taxon>
        <taxon>Clupea</taxon>
    </lineage>
</organism>